<accession>A0AAW2FMK3</accession>
<evidence type="ECO:0000313" key="1">
    <source>
        <dbReference type="EMBL" id="KAL0115152.1"/>
    </source>
</evidence>
<reference evidence="1 2" key="1">
    <citation type="submission" date="2023-03" db="EMBL/GenBank/DDBJ databases">
        <title>High recombination rates correlate with genetic variation in Cardiocondyla obscurior ants.</title>
        <authorList>
            <person name="Errbii M."/>
        </authorList>
    </citation>
    <scope>NUCLEOTIDE SEQUENCE [LARGE SCALE GENOMIC DNA]</scope>
    <source>
        <strain evidence="1">Alpha-2009</strain>
        <tissue evidence="1">Whole body</tissue>
    </source>
</reference>
<dbReference type="Proteomes" id="UP001430953">
    <property type="component" value="Unassembled WGS sequence"/>
</dbReference>
<dbReference type="AlphaFoldDB" id="A0AAW2FMK3"/>
<keyword evidence="2" id="KW-1185">Reference proteome</keyword>
<dbReference type="EMBL" id="JADYXP020000010">
    <property type="protein sequence ID" value="KAL0115152.1"/>
    <property type="molecule type" value="Genomic_DNA"/>
</dbReference>
<comment type="caution">
    <text evidence="1">The sequence shown here is derived from an EMBL/GenBank/DDBJ whole genome shotgun (WGS) entry which is preliminary data.</text>
</comment>
<protein>
    <submittedName>
        <fullName evidence="1">Uncharacterized protein</fullName>
    </submittedName>
</protein>
<gene>
    <name evidence="1" type="ORF">PUN28_010625</name>
</gene>
<evidence type="ECO:0000313" key="2">
    <source>
        <dbReference type="Proteomes" id="UP001430953"/>
    </source>
</evidence>
<proteinExistence type="predicted"/>
<name>A0AAW2FMK3_9HYME</name>
<sequence>MNTFITNHYCTKDILISLYLQKSNKIHYQYHNQKRDIIFFASCFLLPTRPNVSFQT</sequence>
<organism evidence="1 2">
    <name type="scientific">Cardiocondyla obscurior</name>
    <dbReference type="NCBI Taxonomy" id="286306"/>
    <lineage>
        <taxon>Eukaryota</taxon>
        <taxon>Metazoa</taxon>
        <taxon>Ecdysozoa</taxon>
        <taxon>Arthropoda</taxon>
        <taxon>Hexapoda</taxon>
        <taxon>Insecta</taxon>
        <taxon>Pterygota</taxon>
        <taxon>Neoptera</taxon>
        <taxon>Endopterygota</taxon>
        <taxon>Hymenoptera</taxon>
        <taxon>Apocrita</taxon>
        <taxon>Aculeata</taxon>
        <taxon>Formicoidea</taxon>
        <taxon>Formicidae</taxon>
        <taxon>Myrmicinae</taxon>
        <taxon>Cardiocondyla</taxon>
    </lineage>
</organism>